<evidence type="ECO:0000259" key="3">
    <source>
        <dbReference type="PROSITE" id="PS50954"/>
    </source>
</evidence>
<comment type="caution">
    <text evidence="4">The sequence shown here is derived from an EMBL/GenBank/DDBJ whole genome shotgun (WGS) entry which is preliminary data.</text>
</comment>
<dbReference type="InterPro" id="IPR011015">
    <property type="entry name" value="LEM/LEM-like_dom_sf"/>
</dbReference>
<feature type="region of interest" description="Disordered" evidence="2">
    <location>
        <begin position="349"/>
        <end position="376"/>
    </location>
</feature>
<dbReference type="Proteomes" id="UP001200034">
    <property type="component" value="Unassembled WGS sequence"/>
</dbReference>
<sequence>MEQRANFLALTLLDALEDENESDIFSMLDRNIINASIVPCDRGLAPLHYVCGMKNEELAHRTLEHFLERDQQLDVNVCCDGNMTALHIAAMYGRVELVRLLLQHGARLDVLDDEHKLPMHYAIEECHFEVLQLLSEHILKQKQQQSKPKTPKSSLKYNHDVTSPYYINITHRRNKPQPSYPDEQPEQVNLFTLTRDHLEELSNKEQQASGGRRTLIESWRDKVERSRARKSLLQAQQVETLVDQALSQDDFDYEQQLHLTLREELEQEQPTDEQQQPAACETGRAAFGQLVEQVAQACVLEQSFHTAQGEELPLPSMKDEEYYLQMTEAYVHTDDENGLVFYETKLLQQPTKKRQPKQQPSAKKSQQQLDSSVSTNLTVPLDYETDELRAELTQLGATVGPITHTTKRLYIKQLIKYKRNTAALLAAQQHAKAAQLKYSVELHHTLRSRADYERIESYMQHELDSAAHFATAATGTGRGQLREGHLKQSFIYMLIDPRISRNLPGERNFLEPLCIWSRFLDAIFYVGKGKCSRPYAHLYDAMRQHTRAHHQQQQQQQPGNAGKRGKSSARSQLMPELFKSPPPPGSTAAGSRKLQRILDIWQSGSGVVCLHVFHNILPTDAYTREASIIDALGLQHLTNLKRGDYYGPAQIWAMKQKKQLGIALLHKALHIYLAEGESQLSPSDLI</sequence>
<evidence type="ECO:0000256" key="2">
    <source>
        <dbReference type="SAM" id="MobiDB-lite"/>
    </source>
</evidence>
<dbReference type="PROSITE" id="PS50297">
    <property type="entry name" value="ANK_REP_REGION"/>
    <property type="match status" value="1"/>
</dbReference>
<evidence type="ECO:0000313" key="4">
    <source>
        <dbReference type="EMBL" id="KAH8378254.1"/>
    </source>
</evidence>
<dbReference type="GO" id="GO:0000712">
    <property type="term" value="P:resolution of meiotic recombination intermediates"/>
    <property type="evidence" value="ECO:0007669"/>
    <property type="project" value="TreeGrafter"/>
</dbReference>
<keyword evidence="1" id="KW-0040">ANK repeat</keyword>
<dbReference type="SMART" id="SM00540">
    <property type="entry name" value="LEM"/>
    <property type="match status" value="1"/>
</dbReference>
<proteinExistence type="predicted"/>
<dbReference type="GO" id="GO:0005737">
    <property type="term" value="C:cytoplasm"/>
    <property type="evidence" value="ECO:0007669"/>
    <property type="project" value="TreeGrafter"/>
</dbReference>
<dbReference type="InterPro" id="IPR003887">
    <property type="entry name" value="LEM_dom"/>
</dbReference>
<dbReference type="GO" id="GO:0000724">
    <property type="term" value="P:double-strand break repair via homologous recombination"/>
    <property type="evidence" value="ECO:0007669"/>
    <property type="project" value="TreeGrafter"/>
</dbReference>
<dbReference type="Pfam" id="PF03020">
    <property type="entry name" value="LEM"/>
    <property type="match status" value="1"/>
</dbReference>
<feature type="region of interest" description="Disordered" evidence="2">
    <location>
        <begin position="544"/>
        <end position="590"/>
    </location>
</feature>
<dbReference type="Pfam" id="PF12796">
    <property type="entry name" value="Ank_2"/>
    <property type="match status" value="1"/>
</dbReference>
<dbReference type="CDD" id="cd12934">
    <property type="entry name" value="LEM"/>
    <property type="match status" value="1"/>
</dbReference>
<dbReference type="InterPro" id="IPR034998">
    <property type="entry name" value="ANKLE1"/>
</dbReference>
<dbReference type="CDD" id="cd10454">
    <property type="entry name" value="GIY-YIG_COG3680_Meta"/>
    <property type="match status" value="1"/>
</dbReference>
<dbReference type="PANTHER" id="PTHR46427">
    <property type="entry name" value="ANKYRIN REPEAT AND LEM DOMAIN-CONTAINING PROTEIN 1"/>
    <property type="match status" value="1"/>
</dbReference>
<dbReference type="SUPFAM" id="SSF48403">
    <property type="entry name" value="Ankyrin repeat"/>
    <property type="match status" value="1"/>
</dbReference>
<dbReference type="GO" id="GO:0005654">
    <property type="term" value="C:nucleoplasm"/>
    <property type="evidence" value="ECO:0007669"/>
    <property type="project" value="TreeGrafter"/>
</dbReference>
<dbReference type="AlphaFoldDB" id="A0AAD4PNQ1"/>
<dbReference type="InterPro" id="IPR036770">
    <property type="entry name" value="Ankyrin_rpt-contain_sf"/>
</dbReference>
<feature type="compositionally biased region" description="Low complexity" evidence="2">
    <location>
        <begin position="357"/>
        <end position="368"/>
    </location>
</feature>
<dbReference type="SUPFAM" id="SSF63451">
    <property type="entry name" value="LEM domain"/>
    <property type="match status" value="1"/>
</dbReference>
<keyword evidence="5" id="KW-1185">Reference proteome</keyword>
<dbReference type="Pfam" id="PF22945">
    <property type="entry name" value="LEM-3_GIY-YIG"/>
    <property type="match status" value="2"/>
</dbReference>
<gene>
    <name evidence="4" type="ORF">KR093_010438</name>
</gene>
<evidence type="ECO:0000313" key="5">
    <source>
        <dbReference type="Proteomes" id="UP001200034"/>
    </source>
</evidence>
<accession>A0AAD4PNQ1</accession>
<dbReference type="PROSITE" id="PS50954">
    <property type="entry name" value="LEM"/>
    <property type="match status" value="1"/>
</dbReference>
<dbReference type="GO" id="GO:0004520">
    <property type="term" value="F:DNA endonuclease activity"/>
    <property type="evidence" value="ECO:0007669"/>
    <property type="project" value="TreeGrafter"/>
</dbReference>
<reference evidence="4" key="1">
    <citation type="journal article" date="2021" name="Mol. Ecol. Resour.">
        <title>Phylogenomic analyses of the genus Drosophila reveals genomic signals of climate adaptation.</title>
        <authorList>
            <person name="Li F."/>
            <person name="Rane R.V."/>
            <person name="Luria V."/>
            <person name="Xiong Z."/>
            <person name="Chen J."/>
            <person name="Li Z."/>
            <person name="Catullo R.A."/>
            <person name="Griffin P.C."/>
            <person name="Schiffer M."/>
            <person name="Pearce S."/>
            <person name="Lee S.F."/>
            <person name="McElroy K."/>
            <person name="Stocker A."/>
            <person name="Shirriffs J."/>
            <person name="Cockerell F."/>
            <person name="Coppin C."/>
            <person name="Sgro C.M."/>
            <person name="Karger A."/>
            <person name="Cain J.W."/>
            <person name="Weber J.A."/>
            <person name="Santpere G."/>
            <person name="Kirschner M.W."/>
            <person name="Hoffmann A.A."/>
            <person name="Oakeshott J.G."/>
            <person name="Zhang G."/>
        </authorList>
    </citation>
    <scope>NUCLEOTIDE SEQUENCE</scope>
    <source>
        <strain evidence="4">BGI-SZ-2011g</strain>
    </source>
</reference>
<evidence type="ECO:0000256" key="1">
    <source>
        <dbReference type="PROSITE-ProRule" id="PRU00023"/>
    </source>
</evidence>
<organism evidence="4 5">
    <name type="scientific">Drosophila rubida</name>
    <dbReference type="NCBI Taxonomy" id="30044"/>
    <lineage>
        <taxon>Eukaryota</taxon>
        <taxon>Metazoa</taxon>
        <taxon>Ecdysozoa</taxon>
        <taxon>Arthropoda</taxon>
        <taxon>Hexapoda</taxon>
        <taxon>Insecta</taxon>
        <taxon>Pterygota</taxon>
        <taxon>Neoptera</taxon>
        <taxon>Endopterygota</taxon>
        <taxon>Diptera</taxon>
        <taxon>Brachycera</taxon>
        <taxon>Muscomorpha</taxon>
        <taxon>Ephydroidea</taxon>
        <taxon>Drosophilidae</taxon>
        <taxon>Drosophila</taxon>
    </lineage>
</organism>
<dbReference type="Gene3D" id="1.10.720.40">
    <property type="match status" value="1"/>
</dbReference>
<feature type="domain" description="LEM" evidence="3">
    <location>
        <begin position="377"/>
        <end position="421"/>
    </location>
</feature>
<name>A0AAD4PNQ1_9MUSC</name>
<dbReference type="EMBL" id="JAJJHW010001127">
    <property type="protein sequence ID" value="KAH8378254.1"/>
    <property type="molecule type" value="Genomic_DNA"/>
</dbReference>
<dbReference type="SMART" id="SM00248">
    <property type="entry name" value="ANK"/>
    <property type="match status" value="3"/>
</dbReference>
<feature type="repeat" description="ANK" evidence="1">
    <location>
        <begin position="81"/>
        <end position="113"/>
    </location>
</feature>
<dbReference type="InterPro" id="IPR002110">
    <property type="entry name" value="Ankyrin_rpt"/>
</dbReference>
<dbReference type="PROSITE" id="PS50088">
    <property type="entry name" value="ANK_REPEAT"/>
    <property type="match status" value="1"/>
</dbReference>
<dbReference type="Gene3D" id="1.25.40.20">
    <property type="entry name" value="Ankyrin repeat-containing domain"/>
    <property type="match status" value="1"/>
</dbReference>
<protein>
    <recommendedName>
        <fullName evidence="3">LEM domain-containing protein</fullName>
    </recommendedName>
</protein>
<dbReference type="PANTHER" id="PTHR46427:SF1">
    <property type="entry name" value="ANKYRIN REPEAT AND LEM DOMAIN-CONTAINING PROTEIN 1"/>
    <property type="match status" value="1"/>
</dbReference>